<keyword evidence="3" id="KW-0378">Hydrolase</keyword>
<dbReference type="AlphaFoldDB" id="A0A5C5UM48"/>
<evidence type="ECO:0000259" key="2">
    <source>
        <dbReference type="Pfam" id="PF02517"/>
    </source>
</evidence>
<feature type="transmembrane region" description="Helical" evidence="1">
    <location>
        <begin position="126"/>
        <end position="146"/>
    </location>
</feature>
<dbReference type="GO" id="GO:0080120">
    <property type="term" value="P:CAAX-box protein maturation"/>
    <property type="evidence" value="ECO:0007669"/>
    <property type="project" value="UniProtKB-ARBA"/>
</dbReference>
<dbReference type="Proteomes" id="UP000320791">
    <property type="component" value="Unassembled WGS sequence"/>
</dbReference>
<dbReference type="OrthoDB" id="4426287at2"/>
<gene>
    <name evidence="3" type="ORF">FRX94_03565</name>
</gene>
<evidence type="ECO:0000256" key="1">
    <source>
        <dbReference type="SAM" id="Phobius"/>
    </source>
</evidence>
<reference evidence="3 4" key="1">
    <citation type="submission" date="2019-08" db="EMBL/GenBank/DDBJ databases">
        <authorList>
            <person name="Lei W."/>
        </authorList>
    </citation>
    <scope>NUCLEOTIDE SEQUENCE [LARGE SCALE GENOMIC DNA]</scope>
    <source>
        <strain evidence="3 4">CCUG 58627</strain>
    </source>
</reference>
<sequence>MALNDPNDLLFFTVPTLFYLLLHRIYLVPSLAYLYQHRKHLRRASRTMGFIRPQIRDCKLGVITAVLLALVTVLMIHFSPNSIPSKPAIVATATMIAVEATVTILRSAGEEVLFRGFIQGIFSKRFSAYTAILAQALLSMLPATLLTILDTGYWVLLPPQFLAVITFGFLRHYTKGITAPLLVHMILNVLVMTADLTGLTA</sequence>
<evidence type="ECO:0000313" key="4">
    <source>
        <dbReference type="Proteomes" id="UP000320791"/>
    </source>
</evidence>
<dbReference type="GO" id="GO:0004175">
    <property type="term" value="F:endopeptidase activity"/>
    <property type="evidence" value="ECO:0007669"/>
    <property type="project" value="UniProtKB-ARBA"/>
</dbReference>
<evidence type="ECO:0000313" key="3">
    <source>
        <dbReference type="EMBL" id="TWT26929.1"/>
    </source>
</evidence>
<feature type="transmembrane region" description="Helical" evidence="1">
    <location>
        <begin position="152"/>
        <end position="170"/>
    </location>
</feature>
<keyword evidence="1" id="KW-0472">Membrane</keyword>
<keyword evidence="3" id="KW-0645">Protease</keyword>
<comment type="caution">
    <text evidence="3">The sequence shown here is derived from an EMBL/GenBank/DDBJ whole genome shotgun (WGS) entry which is preliminary data.</text>
</comment>
<dbReference type="EMBL" id="VOHM01000005">
    <property type="protein sequence ID" value="TWT26929.1"/>
    <property type="molecule type" value="Genomic_DNA"/>
</dbReference>
<feature type="transmembrane region" description="Helical" evidence="1">
    <location>
        <begin position="88"/>
        <end position="105"/>
    </location>
</feature>
<proteinExistence type="predicted"/>
<dbReference type="GO" id="GO:0006508">
    <property type="term" value="P:proteolysis"/>
    <property type="evidence" value="ECO:0007669"/>
    <property type="project" value="UniProtKB-KW"/>
</dbReference>
<organism evidence="3 4">
    <name type="scientific">Corynebacterium canis</name>
    <dbReference type="NCBI Taxonomy" id="679663"/>
    <lineage>
        <taxon>Bacteria</taxon>
        <taxon>Bacillati</taxon>
        <taxon>Actinomycetota</taxon>
        <taxon>Actinomycetes</taxon>
        <taxon>Mycobacteriales</taxon>
        <taxon>Corynebacteriaceae</taxon>
        <taxon>Corynebacterium</taxon>
    </lineage>
</organism>
<dbReference type="RefSeq" id="WP_146323747.1">
    <property type="nucleotide sequence ID" value="NZ_BAABLR010000015.1"/>
</dbReference>
<dbReference type="InterPro" id="IPR003675">
    <property type="entry name" value="Rce1/LyrA-like_dom"/>
</dbReference>
<protein>
    <submittedName>
        <fullName evidence="3">CPBP family intramembrane metalloprotease</fullName>
    </submittedName>
</protein>
<keyword evidence="1" id="KW-1133">Transmembrane helix</keyword>
<keyword evidence="4" id="KW-1185">Reference proteome</keyword>
<keyword evidence="1" id="KW-0812">Transmembrane</keyword>
<dbReference type="Pfam" id="PF02517">
    <property type="entry name" value="Rce1-like"/>
    <property type="match status" value="1"/>
</dbReference>
<feature type="transmembrane region" description="Helical" evidence="1">
    <location>
        <begin position="16"/>
        <end position="36"/>
    </location>
</feature>
<dbReference type="GO" id="GO:0008237">
    <property type="term" value="F:metallopeptidase activity"/>
    <property type="evidence" value="ECO:0007669"/>
    <property type="project" value="UniProtKB-KW"/>
</dbReference>
<feature type="transmembrane region" description="Helical" evidence="1">
    <location>
        <begin position="57"/>
        <end position="76"/>
    </location>
</feature>
<keyword evidence="3" id="KW-0482">Metalloprotease</keyword>
<feature type="domain" description="CAAX prenyl protease 2/Lysostaphin resistance protein A-like" evidence="2">
    <location>
        <begin position="101"/>
        <end position="189"/>
    </location>
</feature>
<accession>A0A5C5UM48</accession>
<feature type="transmembrane region" description="Helical" evidence="1">
    <location>
        <begin position="177"/>
        <end position="199"/>
    </location>
</feature>
<name>A0A5C5UM48_9CORY</name>